<keyword evidence="1" id="KW-0732">Signal</keyword>
<proteinExistence type="predicted"/>
<evidence type="ECO:0000256" key="1">
    <source>
        <dbReference type="SAM" id="SignalP"/>
    </source>
</evidence>
<feature type="chain" id="PRO_5045531455" evidence="1">
    <location>
        <begin position="31"/>
        <end position="163"/>
    </location>
</feature>
<feature type="signal peptide" evidence="1">
    <location>
        <begin position="1"/>
        <end position="30"/>
    </location>
</feature>
<evidence type="ECO:0000313" key="3">
    <source>
        <dbReference type="Proteomes" id="UP001419910"/>
    </source>
</evidence>
<reference evidence="2 3" key="1">
    <citation type="submission" date="2024-05" db="EMBL/GenBank/DDBJ databases">
        <authorList>
            <person name="Liu Q."/>
            <person name="Xin Y.-H."/>
        </authorList>
    </citation>
    <scope>NUCLEOTIDE SEQUENCE [LARGE SCALE GENOMIC DNA]</scope>
    <source>
        <strain evidence="2 3">CGMCC 1.10181</strain>
    </source>
</reference>
<organism evidence="2 3">
    <name type="scientific">Sphingomonas oligophenolica</name>
    <dbReference type="NCBI Taxonomy" id="301154"/>
    <lineage>
        <taxon>Bacteria</taxon>
        <taxon>Pseudomonadati</taxon>
        <taxon>Pseudomonadota</taxon>
        <taxon>Alphaproteobacteria</taxon>
        <taxon>Sphingomonadales</taxon>
        <taxon>Sphingomonadaceae</taxon>
        <taxon>Sphingomonas</taxon>
    </lineage>
</organism>
<keyword evidence="3" id="KW-1185">Reference proteome</keyword>
<sequence length="163" mass="17320">MYRTMLKPLTAALIATMPLSAMVAASAAHAGIKGSTSQINVDEKGVALGGYDPVAYFDSGKPTRGLDRLSARYGGARYLFVTSAHRRAFLANPPKYLPAFGGFCAVGTAFGEKVDVDPETGKVVNGTLYLNNSARALKIFDQDTAGIITKAQTNWPVVKDKAF</sequence>
<evidence type="ECO:0000313" key="2">
    <source>
        <dbReference type="EMBL" id="MEN2789807.1"/>
    </source>
</evidence>
<protein>
    <submittedName>
        <fullName evidence="2">YHS domain-containing (Seleno)protein</fullName>
    </submittedName>
</protein>
<dbReference type="EMBL" id="JBDIME010000006">
    <property type="protein sequence ID" value="MEN2789807.1"/>
    <property type="molecule type" value="Genomic_DNA"/>
</dbReference>
<name>A0ABU9Y210_9SPHN</name>
<dbReference type="Proteomes" id="UP001419910">
    <property type="component" value="Unassembled WGS sequence"/>
</dbReference>
<dbReference type="NCBIfam" id="NF041384">
    <property type="entry name" value="YHS_seleno_dom"/>
    <property type="match status" value="1"/>
</dbReference>
<dbReference type="RefSeq" id="WP_343891403.1">
    <property type="nucleotide sequence ID" value="NZ_BAAAEH010000040.1"/>
</dbReference>
<accession>A0ABU9Y210</accession>
<gene>
    <name evidence="2" type="ORF">ABC974_09230</name>
</gene>
<comment type="caution">
    <text evidence="2">The sequence shown here is derived from an EMBL/GenBank/DDBJ whole genome shotgun (WGS) entry which is preliminary data.</text>
</comment>